<evidence type="ECO:0000313" key="4">
    <source>
        <dbReference type="EMBL" id="SVC36751.1"/>
    </source>
</evidence>
<gene>
    <name evidence="4" type="ORF">METZ01_LOCUS289605</name>
</gene>
<accession>A0A382LPF1</accession>
<feature type="coiled-coil region" evidence="1">
    <location>
        <begin position="128"/>
        <end position="155"/>
    </location>
</feature>
<evidence type="ECO:0000256" key="2">
    <source>
        <dbReference type="SAM" id="MobiDB-lite"/>
    </source>
</evidence>
<keyword evidence="1" id="KW-0175">Coiled coil</keyword>
<feature type="non-terminal residue" evidence="4">
    <location>
        <position position="1"/>
    </location>
</feature>
<feature type="compositionally biased region" description="Basic and acidic residues" evidence="2">
    <location>
        <begin position="265"/>
        <end position="275"/>
    </location>
</feature>
<dbReference type="Pfam" id="PF20208">
    <property type="entry name" value="ARPP-1"/>
    <property type="match status" value="1"/>
</dbReference>
<evidence type="ECO:0000256" key="1">
    <source>
        <dbReference type="SAM" id="Coils"/>
    </source>
</evidence>
<protein>
    <recommendedName>
        <fullName evidence="3">ARG and Rhodanese-Phosphatase-superfamily-associated domain-containing protein</fullName>
    </recommendedName>
</protein>
<sequence length="317" mass="35215">VVVHETGSVNQLSVENVTKKRTVVVLAGAVVKGGKQDRVLGQDLVLQPKSGKVPIASFCVEQSRWSKRGGESLNAFSGNSVQVSGKALRKAVKGGLGQGEVWKQVANEQTKISANVNADVKANASPTSYQLAVENKELKKEIEAYKKRLSSIIEKHPNAIGYAVAINGEFSTADVYASQKLFRKTWSQHLESAVTEAVSLKNQAKKDQKVDLSWQNEIFNEKSYEQKNQQKTGGANDYVSEQNDKFFRYNCQLKGEKKISLRQSFEKREKGESLDQRQATPSQRRINQQNSIESLNLPSLPQSIQQIEGSNSHPPQW</sequence>
<reference evidence="4" key="1">
    <citation type="submission" date="2018-05" db="EMBL/GenBank/DDBJ databases">
        <authorList>
            <person name="Lanie J.A."/>
            <person name="Ng W.-L."/>
            <person name="Kazmierczak K.M."/>
            <person name="Andrzejewski T.M."/>
            <person name="Davidsen T.M."/>
            <person name="Wayne K.J."/>
            <person name="Tettelin H."/>
            <person name="Glass J.I."/>
            <person name="Rusch D."/>
            <person name="Podicherti R."/>
            <person name="Tsui H.-C.T."/>
            <person name="Winkler M.E."/>
        </authorList>
    </citation>
    <scope>NUCLEOTIDE SEQUENCE</scope>
</reference>
<feature type="compositionally biased region" description="Polar residues" evidence="2">
    <location>
        <begin position="276"/>
        <end position="317"/>
    </location>
</feature>
<dbReference type="AlphaFoldDB" id="A0A382LPF1"/>
<dbReference type="InterPro" id="IPR046699">
    <property type="entry name" value="ARPP-1"/>
</dbReference>
<feature type="domain" description="ARG and Rhodanese-Phosphatase-superfamily-associated" evidence="3">
    <location>
        <begin position="3"/>
        <end position="237"/>
    </location>
</feature>
<dbReference type="EMBL" id="UINC01087414">
    <property type="protein sequence ID" value="SVC36751.1"/>
    <property type="molecule type" value="Genomic_DNA"/>
</dbReference>
<name>A0A382LPF1_9ZZZZ</name>
<proteinExistence type="predicted"/>
<evidence type="ECO:0000259" key="3">
    <source>
        <dbReference type="Pfam" id="PF20208"/>
    </source>
</evidence>
<feature type="region of interest" description="Disordered" evidence="2">
    <location>
        <begin position="265"/>
        <end position="317"/>
    </location>
</feature>
<organism evidence="4">
    <name type="scientific">marine metagenome</name>
    <dbReference type="NCBI Taxonomy" id="408172"/>
    <lineage>
        <taxon>unclassified sequences</taxon>
        <taxon>metagenomes</taxon>
        <taxon>ecological metagenomes</taxon>
    </lineage>
</organism>